<protein>
    <submittedName>
        <fullName evidence="1">Uncharacterized protein</fullName>
    </submittedName>
</protein>
<dbReference type="AlphaFoldDB" id="A0A0F9VD88"/>
<name>A0A0F9VD88_9ZZZZ</name>
<dbReference type="EMBL" id="LAZR01000028">
    <property type="protein sequence ID" value="KKO03126.1"/>
    <property type="molecule type" value="Genomic_DNA"/>
</dbReference>
<accession>A0A0F9VD88</accession>
<comment type="caution">
    <text evidence="1">The sequence shown here is derived from an EMBL/GenBank/DDBJ whole genome shotgun (WGS) entry which is preliminary data.</text>
</comment>
<organism evidence="1">
    <name type="scientific">marine sediment metagenome</name>
    <dbReference type="NCBI Taxonomy" id="412755"/>
    <lineage>
        <taxon>unclassified sequences</taxon>
        <taxon>metagenomes</taxon>
        <taxon>ecological metagenomes</taxon>
    </lineage>
</organism>
<reference evidence="1" key="1">
    <citation type="journal article" date="2015" name="Nature">
        <title>Complex archaea that bridge the gap between prokaryotes and eukaryotes.</title>
        <authorList>
            <person name="Spang A."/>
            <person name="Saw J.H."/>
            <person name="Jorgensen S.L."/>
            <person name="Zaremba-Niedzwiedzka K."/>
            <person name="Martijn J."/>
            <person name="Lind A.E."/>
            <person name="van Eijk R."/>
            <person name="Schleper C."/>
            <person name="Guy L."/>
            <person name="Ettema T.J."/>
        </authorList>
    </citation>
    <scope>NUCLEOTIDE SEQUENCE</scope>
</reference>
<proteinExistence type="predicted"/>
<gene>
    <name evidence="1" type="ORF">LCGC14_0100470</name>
</gene>
<evidence type="ECO:0000313" key="1">
    <source>
        <dbReference type="EMBL" id="KKO03126.1"/>
    </source>
</evidence>
<sequence length="180" mass="19875">MATCANCKKIILMGGVRQEGLRFCGKPCLQRGQAALLAARMPEAERVRAAQTLFRGPCPTCNKRGGIDLYKSHYVMSFVLFTRHGSHSLISCRTCALKKQGGDFMLSSLVGWWGIPFGLLLTPVALLRNGYAMLFPPNGVEPSPAFQQEVALRLACAEIDRQQAAQNPPQQRPEKANWKE</sequence>